<dbReference type="HOGENOM" id="CLU_000680_21_3_1"/>
<dbReference type="OMA" id="AYREINC"/>
<dbReference type="InterPro" id="IPR012337">
    <property type="entry name" value="RNaseH-like_sf"/>
</dbReference>
<evidence type="ECO:0000313" key="3">
    <source>
        <dbReference type="Proteomes" id="UP000026915"/>
    </source>
</evidence>
<gene>
    <name evidence="2" type="ORF">TCM_012505</name>
</gene>
<dbReference type="InterPro" id="IPR002156">
    <property type="entry name" value="RNaseH_domain"/>
</dbReference>
<dbReference type="SUPFAM" id="SSF53098">
    <property type="entry name" value="Ribonuclease H-like"/>
    <property type="match status" value="1"/>
</dbReference>
<dbReference type="EMBL" id="CM001881">
    <property type="protein sequence ID" value="EOY21143.1"/>
    <property type="molecule type" value="Genomic_DNA"/>
</dbReference>
<proteinExistence type="predicted"/>
<dbReference type="Pfam" id="PF13456">
    <property type="entry name" value="RVT_3"/>
    <property type="match status" value="1"/>
</dbReference>
<dbReference type="Gramene" id="EOY21143">
    <property type="protein sequence ID" value="EOY21143"/>
    <property type="gene ID" value="TCM_012505"/>
</dbReference>
<dbReference type="GO" id="GO:0003676">
    <property type="term" value="F:nucleic acid binding"/>
    <property type="evidence" value="ECO:0007669"/>
    <property type="project" value="InterPro"/>
</dbReference>
<name>A0A061FVN7_THECC</name>
<dbReference type="InterPro" id="IPR044730">
    <property type="entry name" value="RNase_H-like_dom_plant"/>
</dbReference>
<protein>
    <recommendedName>
        <fullName evidence="1">RNase H type-1 domain-containing protein</fullName>
    </recommendedName>
</protein>
<organism evidence="2 3">
    <name type="scientific">Theobroma cacao</name>
    <name type="common">Cacao</name>
    <name type="synonym">Cocoa</name>
    <dbReference type="NCBI Taxonomy" id="3641"/>
    <lineage>
        <taxon>Eukaryota</taxon>
        <taxon>Viridiplantae</taxon>
        <taxon>Streptophyta</taxon>
        <taxon>Embryophyta</taxon>
        <taxon>Tracheophyta</taxon>
        <taxon>Spermatophyta</taxon>
        <taxon>Magnoliopsida</taxon>
        <taxon>eudicotyledons</taxon>
        <taxon>Gunneridae</taxon>
        <taxon>Pentapetalae</taxon>
        <taxon>rosids</taxon>
        <taxon>malvids</taxon>
        <taxon>Malvales</taxon>
        <taxon>Malvaceae</taxon>
        <taxon>Byttnerioideae</taxon>
        <taxon>Theobroma</taxon>
    </lineage>
</organism>
<dbReference type="CDD" id="cd06222">
    <property type="entry name" value="RNase_H_like"/>
    <property type="match status" value="1"/>
</dbReference>
<keyword evidence="3" id="KW-1185">Reference proteome</keyword>
<feature type="domain" description="RNase H type-1" evidence="1">
    <location>
        <begin position="9"/>
        <end position="96"/>
    </location>
</feature>
<dbReference type="PANTHER" id="PTHR47723:SF22">
    <property type="entry name" value="RNASE H TYPE-1 DOMAIN-CONTAINING PROTEIN"/>
    <property type="match status" value="1"/>
</dbReference>
<accession>A0A061FVN7</accession>
<dbReference type="InterPro" id="IPR053151">
    <property type="entry name" value="RNase_H-like"/>
</dbReference>
<dbReference type="InParanoid" id="A0A061FVN7"/>
<dbReference type="GO" id="GO:0004523">
    <property type="term" value="F:RNA-DNA hybrid ribonuclease activity"/>
    <property type="evidence" value="ECO:0007669"/>
    <property type="project" value="InterPro"/>
</dbReference>
<evidence type="ECO:0000259" key="1">
    <source>
        <dbReference type="Pfam" id="PF13456"/>
    </source>
</evidence>
<sequence length="108" mass="12630">MFCGPLGVHNSNSAELMAIKMTLQLYSSSHWVGRKNLFIEPDSKVAIPWVSNSSMRHWNYWSALNEIDNYWRIIGEVELRHILREVNALADSLANFGVDREEMFMAWW</sequence>
<dbReference type="InterPro" id="IPR036397">
    <property type="entry name" value="RNaseH_sf"/>
</dbReference>
<dbReference type="AlphaFoldDB" id="A0A061FVN7"/>
<evidence type="ECO:0000313" key="2">
    <source>
        <dbReference type="EMBL" id="EOY21143.1"/>
    </source>
</evidence>
<dbReference type="Proteomes" id="UP000026915">
    <property type="component" value="Chromosome 3"/>
</dbReference>
<reference evidence="2 3" key="1">
    <citation type="journal article" date="2013" name="Genome Biol.">
        <title>The genome sequence of the most widely cultivated cacao type and its use to identify candidate genes regulating pod color.</title>
        <authorList>
            <person name="Motamayor J.C."/>
            <person name="Mockaitis K."/>
            <person name="Schmutz J."/>
            <person name="Haiminen N."/>
            <person name="Iii D.L."/>
            <person name="Cornejo O."/>
            <person name="Findley S.D."/>
            <person name="Zheng P."/>
            <person name="Utro F."/>
            <person name="Royaert S."/>
            <person name="Saski C."/>
            <person name="Jenkins J."/>
            <person name="Podicheti R."/>
            <person name="Zhao M."/>
            <person name="Scheffler B.E."/>
            <person name="Stack J.C."/>
            <person name="Feltus F.A."/>
            <person name="Mustiga G.M."/>
            <person name="Amores F."/>
            <person name="Phillips W."/>
            <person name="Marelli J.P."/>
            <person name="May G.D."/>
            <person name="Shapiro H."/>
            <person name="Ma J."/>
            <person name="Bustamante C.D."/>
            <person name="Schnell R.J."/>
            <person name="Main D."/>
            <person name="Gilbert D."/>
            <person name="Parida L."/>
            <person name="Kuhn D.N."/>
        </authorList>
    </citation>
    <scope>NUCLEOTIDE SEQUENCE [LARGE SCALE GENOMIC DNA]</scope>
    <source>
        <strain evidence="3">cv. Matina 1-6</strain>
    </source>
</reference>
<dbReference type="Gene3D" id="3.30.420.10">
    <property type="entry name" value="Ribonuclease H-like superfamily/Ribonuclease H"/>
    <property type="match status" value="1"/>
</dbReference>
<dbReference type="PANTHER" id="PTHR47723">
    <property type="entry name" value="OS05G0353850 PROTEIN"/>
    <property type="match status" value="1"/>
</dbReference>